<evidence type="ECO:0000256" key="1">
    <source>
        <dbReference type="ARBA" id="ARBA00003357"/>
    </source>
</evidence>
<organism evidence="11 12">
    <name type="scientific">Fragilariopsis cylindrus CCMP1102</name>
    <dbReference type="NCBI Taxonomy" id="635003"/>
    <lineage>
        <taxon>Eukaryota</taxon>
        <taxon>Sar</taxon>
        <taxon>Stramenopiles</taxon>
        <taxon>Ochrophyta</taxon>
        <taxon>Bacillariophyta</taxon>
        <taxon>Bacillariophyceae</taxon>
        <taxon>Bacillariophycidae</taxon>
        <taxon>Bacillariales</taxon>
        <taxon>Bacillariaceae</taxon>
        <taxon>Fragilariopsis</taxon>
    </lineage>
</organism>
<dbReference type="InParanoid" id="A0A1E7FCR2"/>
<evidence type="ECO:0000256" key="4">
    <source>
        <dbReference type="ARBA" id="ARBA00022723"/>
    </source>
</evidence>
<dbReference type="Pfam" id="PF05129">
    <property type="entry name" value="Zn_ribbon_Elf1"/>
    <property type="match status" value="1"/>
</dbReference>
<dbReference type="EMBL" id="KV784359">
    <property type="protein sequence ID" value="OEU15972.1"/>
    <property type="molecule type" value="Genomic_DNA"/>
</dbReference>
<dbReference type="KEGG" id="fcy:FRACYDRAFT_165256"/>
<comment type="function">
    <text evidence="1 10">Transcription elongation factor implicated in the maintenance of proper chromatin structure in actively transcribed regions.</text>
</comment>
<accession>A0A1E7FCR2</accession>
<evidence type="ECO:0000256" key="7">
    <source>
        <dbReference type="ARBA" id="ARBA00023015"/>
    </source>
</evidence>
<evidence type="ECO:0000256" key="5">
    <source>
        <dbReference type="ARBA" id="ARBA00022771"/>
    </source>
</evidence>
<evidence type="ECO:0000256" key="9">
    <source>
        <dbReference type="ARBA" id="ARBA00023242"/>
    </source>
</evidence>
<protein>
    <recommendedName>
        <fullName evidence="10">Transcription elongation factor 1 homolog</fullName>
    </recommendedName>
</protein>
<evidence type="ECO:0000313" key="12">
    <source>
        <dbReference type="Proteomes" id="UP000095751"/>
    </source>
</evidence>
<sequence>SKRRKRVTLAKRFKCPFCANEEVVECKMDFRQGIGSLACRLCGASYQMPIHHLHEPVDVFSEWLDDCEAA</sequence>
<evidence type="ECO:0000256" key="2">
    <source>
        <dbReference type="ARBA" id="ARBA00004123"/>
    </source>
</evidence>
<keyword evidence="9 10" id="KW-0539">Nucleus</keyword>
<dbReference type="Gene3D" id="2.20.25.190">
    <property type="match status" value="1"/>
</dbReference>
<dbReference type="InterPro" id="IPR007808">
    <property type="entry name" value="Elf1"/>
</dbReference>
<proteinExistence type="inferred from homology"/>
<keyword evidence="8 10" id="KW-0804">Transcription</keyword>
<evidence type="ECO:0000256" key="8">
    <source>
        <dbReference type="ARBA" id="ARBA00023163"/>
    </source>
</evidence>
<dbReference type="PANTHER" id="PTHR20934:SF0">
    <property type="entry name" value="TRANSCRIPTION ELONGATION FACTOR 1 HOMOLOG"/>
    <property type="match status" value="1"/>
</dbReference>
<gene>
    <name evidence="11" type="ORF">FRACYDRAFT_165256</name>
</gene>
<dbReference type="GO" id="GO:0006368">
    <property type="term" value="P:transcription elongation by RNA polymerase II"/>
    <property type="evidence" value="ECO:0007669"/>
    <property type="project" value="TreeGrafter"/>
</dbReference>
<dbReference type="GO" id="GO:0008270">
    <property type="term" value="F:zinc ion binding"/>
    <property type="evidence" value="ECO:0007669"/>
    <property type="project" value="UniProtKB-KW"/>
</dbReference>
<evidence type="ECO:0000256" key="6">
    <source>
        <dbReference type="ARBA" id="ARBA00022833"/>
    </source>
</evidence>
<dbReference type="PANTHER" id="PTHR20934">
    <property type="entry name" value="TRANSCRIPTION ELONGATION FACTOR 1 HOMOLOG"/>
    <property type="match status" value="1"/>
</dbReference>
<dbReference type="Proteomes" id="UP000095751">
    <property type="component" value="Unassembled WGS sequence"/>
</dbReference>
<dbReference type="GO" id="GO:0000993">
    <property type="term" value="F:RNA polymerase II complex binding"/>
    <property type="evidence" value="ECO:0007669"/>
    <property type="project" value="TreeGrafter"/>
</dbReference>
<dbReference type="FunFam" id="2.20.25.190:FF:000001">
    <property type="entry name" value="Transcription elongation factor 1 homolog"/>
    <property type="match status" value="1"/>
</dbReference>
<dbReference type="FunCoup" id="A0A1E7FCR2">
    <property type="interactions" value="254"/>
</dbReference>
<evidence type="ECO:0000256" key="3">
    <source>
        <dbReference type="ARBA" id="ARBA00009730"/>
    </source>
</evidence>
<comment type="subcellular location">
    <subcellularLocation>
        <location evidence="2 10">Nucleus</location>
    </subcellularLocation>
</comment>
<dbReference type="AlphaFoldDB" id="A0A1E7FCR2"/>
<dbReference type="GO" id="GO:0008023">
    <property type="term" value="C:transcription elongation factor complex"/>
    <property type="evidence" value="ECO:0007669"/>
    <property type="project" value="TreeGrafter"/>
</dbReference>
<dbReference type="OrthoDB" id="445983at2759"/>
<keyword evidence="5 10" id="KW-0863">Zinc-finger</keyword>
<evidence type="ECO:0000256" key="10">
    <source>
        <dbReference type="RuleBase" id="RU364033"/>
    </source>
</evidence>
<keyword evidence="4 10" id="KW-0479">Metal-binding</keyword>
<keyword evidence="7 10" id="KW-0805">Transcription regulation</keyword>
<name>A0A1E7FCR2_9STRA</name>
<feature type="non-terminal residue" evidence="11">
    <location>
        <position position="1"/>
    </location>
</feature>
<reference evidence="11 12" key="1">
    <citation type="submission" date="2016-09" db="EMBL/GenBank/DDBJ databases">
        <title>Extensive genetic diversity and differential bi-allelic expression allows diatom success in the polar Southern Ocean.</title>
        <authorList>
            <consortium name="DOE Joint Genome Institute"/>
            <person name="Mock T."/>
            <person name="Otillar R.P."/>
            <person name="Strauss J."/>
            <person name="Dupont C."/>
            <person name="Frickenhaus S."/>
            <person name="Maumus F."/>
            <person name="Mcmullan M."/>
            <person name="Sanges R."/>
            <person name="Schmutz J."/>
            <person name="Toseland A."/>
            <person name="Valas R."/>
            <person name="Veluchamy A."/>
            <person name="Ward B.J."/>
            <person name="Allen A."/>
            <person name="Barry K."/>
            <person name="Falciatore A."/>
            <person name="Ferrante M."/>
            <person name="Fortunato A.E."/>
            <person name="Gloeckner G."/>
            <person name="Gruber A."/>
            <person name="Hipkin R."/>
            <person name="Janech M."/>
            <person name="Kroth P."/>
            <person name="Leese F."/>
            <person name="Lindquist E."/>
            <person name="Lyon B.R."/>
            <person name="Martin J."/>
            <person name="Mayer C."/>
            <person name="Parker M."/>
            <person name="Quesneville H."/>
            <person name="Raymond J."/>
            <person name="Uhlig C."/>
            <person name="Valentin K.U."/>
            <person name="Worden A.Z."/>
            <person name="Armbrust E.V."/>
            <person name="Bowler C."/>
            <person name="Green B."/>
            <person name="Moulton V."/>
            <person name="Van Oosterhout C."/>
            <person name="Grigoriev I."/>
        </authorList>
    </citation>
    <scope>NUCLEOTIDE SEQUENCE [LARGE SCALE GENOMIC DNA]</scope>
    <source>
        <strain evidence="11 12">CCMP1102</strain>
    </source>
</reference>
<comment type="similarity">
    <text evidence="3 10">Belongs to the ELOF1 family.</text>
</comment>
<evidence type="ECO:0000313" key="11">
    <source>
        <dbReference type="EMBL" id="OEU15972.1"/>
    </source>
</evidence>
<feature type="non-terminal residue" evidence="11">
    <location>
        <position position="70"/>
    </location>
</feature>
<keyword evidence="6 10" id="KW-0862">Zinc</keyword>
<keyword evidence="12" id="KW-1185">Reference proteome</keyword>
<dbReference type="InterPro" id="IPR038567">
    <property type="entry name" value="T_Elf1_sf"/>
</dbReference>
<dbReference type="SUPFAM" id="SSF57783">
    <property type="entry name" value="Zinc beta-ribbon"/>
    <property type="match status" value="1"/>
</dbReference>